<accession>A0A7M7QSN1</accession>
<dbReference type="GO" id="GO:0046872">
    <property type="term" value="F:metal ion binding"/>
    <property type="evidence" value="ECO:0007669"/>
    <property type="project" value="UniProtKB-KW"/>
</dbReference>
<keyword evidence="2" id="KW-0175">Coiled coil</keyword>
<keyword evidence="1" id="KW-0479">Metal-binding</keyword>
<dbReference type="SUPFAM" id="SSF55486">
    <property type="entry name" value="Metalloproteases ('zincins'), catalytic domain"/>
    <property type="match status" value="1"/>
</dbReference>
<keyword evidence="1" id="KW-0862">Zinc</keyword>
<feature type="active site" evidence="1">
    <location>
        <position position="318"/>
    </location>
</feature>
<dbReference type="InterPro" id="IPR024079">
    <property type="entry name" value="MetalloPept_cat_dom_sf"/>
</dbReference>
<evidence type="ECO:0000256" key="3">
    <source>
        <dbReference type="SAM" id="SignalP"/>
    </source>
</evidence>
<dbReference type="OrthoDB" id="5034579at2759"/>
<dbReference type="InterPro" id="IPR001590">
    <property type="entry name" value="Peptidase_M12B"/>
</dbReference>
<evidence type="ECO:0000256" key="2">
    <source>
        <dbReference type="SAM" id="Coils"/>
    </source>
</evidence>
<dbReference type="PANTHER" id="PTHR11905">
    <property type="entry name" value="ADAM A DISINTEGRIN AND METALLOPROTEASE DOMAIN"/>
    <property type="match status" value="1"/>
</dbReference>
<keyword evidence="3" id="KW-0732">Signal</keyword>
<dbReference type="EnsemblMetazoa" id="XM_032596320">
    <property type="protein sequence ID" value="XP_032452211"/>
    <property type="gene ID" value="LOC100120758"/>
</dbReference>
<dbReference type="KEGG" id="nvi:100120758"/>
<feature type="coiled-coil region" evidence="2">
    <location>
        <begin position="142"/>
        <end position="169"/>
    </location>
</feature>
<feature type="chain" id="PRO_5033597413" description="Peptidase M12B domain-containing protein" evidence="3">
    <location>
        <begin position="20"/>
        <end position="386"/>
    </location>
</feature>
<dbReference type="Gene3D" id="3.40.390.10">
    <property type="entry name" value="Collagenase (Catalytic Domain)"/>
    <property type="match status" value="1"/>
</dbReference>
<evidence type="ECO:0000313" key="5">
    <source>
        <dbReference type="EnsemblMetazoa" id="XP_032452211"/>
    </source>
</evidence>
<evidence type="ECO:0000313" key="6">
    <source>
        <dbReference type="Proteomes" id="UP000002358"/>
    </source>
</evidence>
<keyword evidence="6" id="KW-1185">Reference proteome</keyword>
<comment type="caution">
    <text evidence="1">Lacks conserved residue(s) required for the propagation of feature annotation.</text>
</comment>
<dbReference type="EnsemblMetazoa" id="NM_001161534">
    <property type="protein sequence ID" value="NP_001155006"/>
    <property type="gene ID" value="LOC100120758"/>
</dbReference>
<sequence length="386" mass="42997">MACKLFLLALCLCGVAVQSFVLRSDNSAADAQVDTRYVQVDVDGEQYNLNLQSRQRDVIYSTTPVWTVKSGQEGFSFADVTDKSYINGVFYDDAEFMATLLATYSEDETQIRYNGVVGVGTKAHTVVSYPEKWWKPVPVPDNDDVEDNSESVKEKSEETKEEILKLRSAYVPGEKTGKLEEALSILHPKVLVVVDYTLFEKLGKDIQKTVKYVATFWSAIDLRYSKLYSPYVKTIGTGIVIVTEAQTGLLEKARDYFTEEFIKDTEHTNYDSAFVMTASNTKTVQGQSHLGSICNRQYSTAFVEDDASFGGLLTATHELGHLLNLPHDGSDEAESCKVESGDSTTVMAPSTVDANIVDWSQCSRVILNEFSKTEAAQCLKSTYRYE</sequence>
<dbReference type="PROSITE" id="PS50215">
    <property type="entry name" value="ADAM_MEPRO"/>
    <property type="match status" value="1"/>
</dbReference>
<dbReference type="PANTHER" id="PTHR11905:SF249">
    <property type="entry name" value="SOL NARAE, ISOFORM C"/>
    <property type="match status" value="1"/>
</dbReference>
<protein>
    <recommendedName>
        <fullName evidence="4">Peptidase M12B domain-containing protein</fullName>
    </recommendedName>
</protein>
<dbReference type="Proteomes" id="UP000002358">
    <property type="component" value="Chromosome 2"/>
</dbReference>
<dbReference type="Pfam" id="PF01421">
    <property type="entry name" value="Reprolysin"/>
    <property type="match status" value="1"/>
</dbReference>
<dbReference type="GO" id="GO:0006509">
    <property type="term" value="P:membrane protein ectodomain proteolysis"/>
    <property type="evidence" value="ECO:0007669"/>
    <property type="project" value="TreeGrafter"/>
</dbReference>
<feature type="binding site" evidence="1">
    <location>
        <position position="327"/>
    </location>
    <ligand>
        <name>Zn(2+)</name>
        <dbReference type="ChEBI" id="CHEBI:29105"/>
        <note>catalytic</note>
    </ligand>
</feature>
<gene>
    <name evidence="5" type="primary">100120758</name>
</gene>
<reference evidence="5" key="1">
    <citation type="submission" date="2021-01" db="UniProtKB">
        <authorList>
            <consortium name="EnsemblMetazoa"/>
        </authorList>
    </citation>
    <scope>IDENTIFICATION</scope>
</reference>
<feature type="binding site" evidence="1">
    <location>
        <position position="317"/>
    </location>
    <ligand>
        <name>Zn(2+)</name>
        <dbReference type="ChEBI" id="CHEBI:29105"/>
        <note>catalytic</note>
    </ligand>
</feature>
<dbReference type="GO" id="GO:0004222">
    <property type="term" value="F:metalloendopeptidase activity"/>
    <property type="evidence" value="ECO:0007669"/>
    <property type="project" value="InterPro"/>
</dbReference>
<feature type="binding site" evidence="1">
    <location>
        <position position="321"/>
    </location>
    <ligand>
        <name>Zn(2+)</name>
        <dbReference type="ChEBI" id="CHEBI:29105"/>
        <note>catalytic</note>
    </ligand>
</feature>
<evidence type="ECO:0000256" key="1">
    <source>
        <dbReference type="PROSITE-ProRule" id="PRU00276"/>
    </source>
</evidence>
<feature type="domain" description="Peptidase M12B" evidence="4">
    <location>
        <begin position="186"/>
        <end position="383"/>
    </location>
</feature>
<evidence type="ECO:0000259" key="4">
    <source>
        <dbReference type="PROSITE" id="PS50215"/>
    </source>
</evidence>
<proteinExistence type="predicted"/>
<feature type="signal peptide" evidence="3">
    <location>
        <begin position="1"/>
        <end position="19"/>
    </location>
</feature>
<organism evidence="5 6">
    <name type="scientific">Nasonia vitripennis</name>
    <name type="common">Parasitic wasp</name>
    <dbReference type="NCBI Taxonomy" id="7425"/>
    <lineage>
        <taxon>Eukaryota</taxon>
        <taxon>Metazoa</taxon>
        <taxon>Ecdysozoa</taxon>
        <taxon>Arthropoda</taxon>
        <taxon>Hexapoda</taxon>
        <taxon>Insecta</taxon>
        <taxon>Pterygota</taxon>
        <taxon>Neoptera</taxon>
        <taxon>Endopterygota</taxon>
        <taxon>Hymenoptera</taxon>
        <taxon>Apocrita</taxon>
        <taxon>Proctotrupomorpha</taxon>
        <taxon>Chalcidoidea</taxon>
        <taxon>Pteromalidae</taxon>
        <taxon>Pteromalinae</taxon>
        <taxon>Nasonia</taxon>
    </lineage>
</organism>
<name>A0A7M7QSN1_NASVI</name>
<dbReference type="AlphaFoldDB" id="A0A7M7QSN1"/>